<dbReference type="STRING" id="573321.SAMN04488505_10377"/>
<evidence type="ECO:0000313" key="5">
    <source>
        <dbReference type="Proteomes" id="UP000198984"/>
    </source>
</evidence>
<accession>A0A1H7URF2</accession>
<dbReference type="Proteomes" id="UP000198984">
    <property type="component" value="Unassembled WGS sequence"/>
</dbReference>
<dbReference type="Pfam" id="PF00534">
    <property type="entry name" value="Glycos_transf_1"/>
    <property type="match status" value="1"/>
</dbReference>
<dbReference type="SUPFAM" id="SSF53756">
    <property type="entry name" value="UDP-Glycosyltransferase/glycogen phosphorylase"/>
    <property type="match status" value="1"/>
</dbReference>
<dbReference type="Gene3D" id="3.40.50.2000">
    <property type="entry name" value="Glycogen Phosphorylase B"/>
    <property type="match status" value="2"/>
</dbReference>
<feature type="domain" description="Glycosyl transferase family 1" evidence="2">
    <location>
        <begin position="220"/>
        <end position="380"/>
    </location>
</feature>
<dbReference type="Pfam" id="PF13439">
    <property type="entry name" value="Glyco_transf_4"/>
    <property type="match status" value="1"/>
</dbReference>
<dbReference type="EMBL" id="FOBB01000003">
    <property type="protein sequence ID" value="SEL99265.1"/>
    <property type="molecule type" value="Genomic_DNA"/>
</dbReference>
<evidence type="ECO:0000313" key="4">
    <source>
        <dbReference type="EMBL" id="SEL99265.1"/>
    </source>
</evidence>
<dbReference type="PANTHER" id="PTHR46401">
    <property type="entry name" value="GLYCOSYLTRANSFERASE WBBK-RELATED"/>
    <property type="match status" value="1"/>
</dbReference>
<evidence type="ECO:0000259" key="3">
    <source>
        <dbReference type="Pfam" id="PF13439"/>
    </source>
</evidence>
<name>A0A1H7URF2_9BACT</name>
<organism evidence="4 5">
    <name type="scientific">Chitinophaga rupis</name>
    <dbReference type="NCBI Taxonomy" id="573321"/>
    <lineage>
        <taxon>Bacteria</taxon>
        <taxon>Pseudomonadati</taxon>
        <taxon>Bacteroidota</taxon>
        <taxon>Chitinophagia</taxon>
        <taxon>Chitinophagales</taxon>
        <taxon>Chitinophagaceae</taxon>
        <taxon>Chitinophaga</taxon>
    </lineage>
</organism>
<gene>
    <name evidence="4" type="ORF">SAMN04488505_10377</name>
</gene>
<evidence type="ECO:0000256" key="1">
    <source>
        <dbReference type="ARBA" id="ARBA00022679"/>
    </source>
</evidence>
<dbReference type="GO" id="GO:0009103">
    <property type="term" value="P:lipopolysaccharide biosynthetic process"/>
    <property type="evidence" value="ECO:0007669"/>
    <property type="project" value="TreeGrafter"/>
</dbReference>
<sequence length="407" mass="46089">MRSLTPQPPPTKFSLFWPLVLLKKVPIKPKPLKLNIAFDAKRAFQNNTGLGNYSRSLISALATYFPEHHYYLFAPKQTGMFNTTLPAVLPQKPLHRWFRAAWRSRYVVGDLLAHKIDLYHGLSHEIPFGIHRSGIKSVVTMHDLIFERYPGQYNPIDVQTYRRKAKYACEQADRVVAISEQTKADLVTYYHTPPEKIAVVYQSCDPMFALAHTGEELQEMRQQYGLPPVYLLYVGSVIERKNLLGIVQALRQQQLKIPLVVLGDGGSYKKKVKSFIAANALQQQVIWLNEQRRPAYTDLPLLYQGAQALVYPSIFEGFGIPILEALWSRTPVITSQGSCFAETAGDAALYVDPLQPQTIAHAITQVLEDATLAQAMREKGWIHAQRFTADKCAAAMMDVYKEVKSKK</sequence>
<dbReference type="InterPro" id="IPR001296">
    <property type="entry name" value="Glyco_trans_1"/>
</dbReference>
<dbReference type="InterPro" id="IPR028098">
    <property type="entry name" value="Glyco_trans_4-like_N"/>
</dbReference>
<keyword evidence="1 4" id="KW-0808">Transferase</keyword>
<protein>
    <submittedName>
        <fullName evidence="4">Glycosyltransferase involved in cell wall bisynthesis</fullName>
    </submittedName>
</protein>
<feature type="domain" description="Glycosyltransferase subfamily 4-like N-terminal" evidence="3">
    <location>
        <begin position="49"/>
        <end position="205"/>
    </location>
</feature>
<dbReference type="AlphaFoldDB" id="A0A1H7URF2"/>
<keyword evidence="5" id="KW-1185">Reference proteome</keyword>
<dbReference type="CDD" id="cd03809">
    <property type="entry name" value="GT4_MtfB-like"/>
    <property type="match status" value="1"/>
</dbReference>
<dbReference type="GO" id="GO:0016757">
    <property type="term" value="F:glycosyltransferase activity"/>
    <property type="evidence" value="ECO:0007669"/>
    <property type="project" value="InterPro"/>
</dbReference>
<dbReference type="PANTHER" id="PTHR46401:SF2">
    <property type="entry name" value="GLYCOSYLTRANSFERASE WBBK-RELATED"/>
    <property type="match status" value="1"/>
</dbReference>
<proteinExistence type="predicted"/>
<evidence type="ECO:0000259" key="2">
    <source>
        <dbReference type="Pfam" id="PF00534"/>
    </source>
</evidence>
<reference evidence="4 5" key="1">
    <citation type="submission" date="2016-10" db="EMBL/GenBank/DDBJ databases">
        <authorList>
            <person name="de Groot N.N."/>
        </authorList>
    </citation>
    <scope>NUCLEOTIDE SEQUENCE [LARGE SCALE GENOMIC DNA]</scope>
    <source>
        <strain evidence="4 5">DSM 21039</strain>
    </source>
</reference>